<feature type="transmembrane region" description="Helical" evidence="2">
    <location>
        <begin position="1526"/>
        <end position="1547"/>
    </location>
</feature>
<dbReference type="VEuPathDB" id="TrichDB:TVAGG3_0974610"/>
<evidence type="ECO:0000313" key="3">
    <source>
        <dbReference type="EMBL" id="EAY06981.1"/>
    </source>
</evidence>
<dbReference type="KEGG" id="tva:4764865"/>
<keyword evidence="4" id="KW-1185">Reference proteome</keyword>
<evidence type="ECO:0008006" key="5">
    <source>
        <dbReference type="Google" id="ProtNLM"/>
    </source>
</evidence>
<dbReference type="VEuPathDB" id="TrichDB:TVAG_174500"/>
<organism evidence="3 4">
    <name type="scientific">Trichomonas vaginalis (strain ATCC PRA-98 / G3)</name>
    <dbReference type="NCBI Taxonomy" id="412133"/>
    <lineage>
        <taxon>Eukaryota</taxon>
        <taxon>Metamonada</taxon>
        <taxon>Parabasalia</taxon>
        <taxon>Trichomonadida</taxon>
        <taxon>Trichomonadidae</taxon>
        <taxon>Trichomonas</taxon>
    </lineage>
</organism>
<proteinExistence type="predicted"/>
<accession>A2EJZ7</accession>
<evidence type="ECO:0000313" key="4">
    <source>
        <dbReference type="Proteomes" id="UP000001542"/>
    </source>
</evidence>
<feature type="compositionally biased region" description="Polar residues" evidence="1">
    <location>
        <begin position="126"/>
        <end position="143"/>
    </location>
</feature>
<feature type="compositionally biased region" description="Acidic residues" evidence="1">
    <location>
        <begin position="1608"/>
        <end position="1620"/>
    </location>
</feature>
<dbReference type="Proteomes" id="UP000001542">
    <property type="component" value="Unassembled WGS sequence"/>
</dbReference>
<keyword evidence="2" id="KW-0812">Transmembrane</keyword>
<reference evidence="3" key="1">
    <citation type="submission" date="2006-10" db="EMBL/GenBank/DDBJ databases">
        <authorList>
            <person name="Amadeo P."/>
            <person name="Zhao Q."/>
            <person name="Wortman J."/>
            <person name="Fraser-Liggett C."/>
            <person name="Carlton J."/>
        </authorList>
    </citation>
    <scope>NUCLEOTIDE SEQUENCE</scope>
    <source>
        <strain evidence="3">G3</strain>
    </source>
</reference>
<name>A2EJZ7_TRIV3</name>
<gene>
    <name evidence="3" type="ORF">TVAG_174500</name>
</gene>
<keyword evidence="2" id="KW-0472">Membrane</keyword>
<dbReference type="EMBL" id="DS113410">
    <property type="protein sequence ID" value="EAY06981.1"/>
    <property type="molecule type" value="Genomic_DNA"/>
</dbReference>
<keyword evidence="2" id="KW-1133">Transmembrane helix</keyword>
<feature type="region of interest" description="Disordered" evidence="1">
    <location>
        <begin position="126"/>
        <end position="150"/>
    </location>
</feature>
<feature type="region of interest" description="Disordered" evidence="1">
    <location>
        <begin position="1581"/>
        <end position="1626"/>
    </location>
</feature>
<evidence type="ECO:0000256" key="2">
    <source>
        <dbReference type="SAM" id="Phobius"/>
    </source>
</evidence>
<dbReference type="RefSeq" id="XP_001319204.1">
    <property type="nucleotide sequence ID" value="XM_001319169.1"/>
</dbReference>
<sequence length="1631" mass="180876">MISSFFLLNLVKWNSPNLKDKKVGSKNIHLKPVDTFGISNIFFSEPAPTVVEAGKTYGITLTICGTFENNVYIHYKQSGEEGNSKIYEDPVPSTNQSASRQFTFPQDPPSQDITYIFWLSHSNTPATNPGDSDSASKDFSVTVKTPPKPTINNVPSDSIFTENFDITLNIKAQSTGICYYKIDEGNEQEQPYSGSESSYSATVTVDVSSLTYAQNQHTVTFLRCTDNDKLSGDFPSENNQFQFNIKHQPSISAVNIQNSPVTTNTVQFTITYSDSDTGKPLRLYISNQDNIDSASSLGDQFDSGSTPAEFSYKFIPNNDHDAQEFTYYLWLKDEDSSTSTTNKQSESQSLVFTYNKAPTMDSFTAPDVHAYKNGVEASFTIGVTDDSTGKVVFYLNDINTPILELDYAKGTSTADYKLQIDSTNFPYKSDDYTISIQLKDQYQVSSDALHTFNFKVRNPPAISDLSILQNVYQLGKTDPVQVRFTLTDSDSTKDINIFQKIGDSEKQIDSITGSHESTITREFNLDLQGITAGDYQIYIYASDTDTPPTSNSKSAEVNPVSLTVAPQMGLTLNNIKEFYINPVQIQSTVTLTNLNEGGKFDTKILKGTTVQHSEMDDTYSTTSDPTIDFQVPNDLAAGEYTLQVQAIGDHTYSDIVSKSFRVIIQTSISLTLEDLNEYSEDTDNIPIEGKVSGSGYITLTVQLDEQTQEGITTTISLGDGTKNQEITGLSIPTSSLQKGHQYTLKVIATSSFDSGDYKENNDEFKFIIIRKPILSNVQFEPSIYAIGDETSPRLKGRVSQLYSMDVTKFYIHYRKSDQAPYEHYQLTSTNQQGEFDIPISFNTAGTYTYTVICNDNSDPEASTYAKSDPSNPQIIVTQRPTLTGSFSTSTYYSSNDANSKIKVTYEANDDSSYSVIFEVNSTEVKTITDQTGHTSGSDVEIPIQSFTYNGGHEYQLKVYAKDQHEFTSDSPITKSFKIMNQPSISINIDNPYPRRQDSICATCTLNDIDNEKPLNLFYQLVQNDNVIRKEKIASNHQSNGQANQTVTVTPITIQANDAFGVSKLKFYMSYLDDLDLQSTNSYANSPVVEKDITITMNPEFEITNQNKFYKTDATQASVSVSYKGLGDLKFKQVTESTETDINVQVPASETDSTLTFMIDIPSGSTYGKKDVTIKLHSSHGYDATKTLSYTILNQPTLANVSVLPENVISGKTVKVTGTVTDADLDGSLQNKKKSYLHIISATSNINFKKEITTTTFSINEEFTVPMPNEASDEAQTEFKIFVSNNEDPNAQVAPEWAKSSETTKQINIIKRPTVVITSIAAEYYEKGASITVAGTFKTNTDATFTYYFDSNEPKNLGTVPKATAHFSYEISIPDTLTHGKHTLNIVVADKHSYTSVPATLNFTIWNKPKLLSASLAEEKYKAGQLIVISGKVHDNDKDDKLQFYVAFNDREATNAYEHTSSGAEEEFSFNVTTPSNITAGDVNVTIYVVDQDKLESEKLNSTFNLYVKEDKTSEKEGNSDKKKTTIIVVVVIIVCVILIIIVAVIIAKKLKNRKDESSSFSGDSQRMPEYELKNEETIITGGAPQSNVTMDNPLFLSTNTDRNNPFNDTDDAGADSDDHGEDLKENEIVFM</sequence>
<protein>
    <recommendedName>
        <fullName evidence="5">Bap-like</fullName>
    </recommendedName>
</protein>
<feature type="compositionally biased region" description="Polar residues" evidence="1">
    <location>
        <begin position="1583"/>
        <end position="1607"/>
    </location>
</feature>
<evidence type="ECO:0000256" key="1">
    <source>
        <dbReference type="SAM" id="MobiDB-lite"/>
    </source>
</evidence>
<dbReference type="InParanoid" id="A2EJZ7"/>
<reference evidence="3" key="2">
    <citation type="journal article" date="2007" name="Science">
        <title>Draft genome sequence of the sexually transmitted pathogen Trichomonas vaginalis.</title>
        <authorList>
            <person name="Carlton J.M."/>
            <person name="Hirt R.P."/>
            <person name="Silva J.C."/>
            <person name="Delcher A.L."/>
            <person name="Schatz M."/>
            <person name="Zhao Q."/>
            <person name="Wortman J.R."/>
            <person name="Bidwell S.L."/>
            <person name="Alsmark U.C.M."/>
            <person name="Besteiro S."/>
            <person name="Sicheritz-Ponten T."/>
            <person name="Noel C.J."/>
            <person name="Dacks J.B."/>
            <person name="Foster P.G."/>
            <person name="Simillion C."/>
            <person name="Van de Peer Y."/>
            <person name="Miranda-Saavedra D."/>
            <person name="Barton G.J."/>
            <person name="Westrop G.D."/>
            <person name="Mueller S."/>
            <person name="Dessi D."/>
            <person name="Fiori P.L."/>
            <person name="Ren Q."/>
            <person name="Paulsen I."/>
            <person name="Zhang H."/>
            <person name="Bastida-Corcuera F.D."/>
            <person name="Simoes-Barbosa A."/>
            <person name="Brown M.T."/>
            <person name="Hayes R.D."/>
            <person name="Mukherjee M."/>
            <person name="Okumura C.Y."/>
            <person name="Schneider R."/>
            <person name="Smith A.J."/>
            <person name="Vanacova S."/>
            <person name="Villalvazo M."/>
            <person name="Haas B.J."/>
            <person name="Pertea M."/>
            <person name="Feldblyum T.V."/>
            <person name="Utterback T.R."/>
            <person name="Shu C.L."/>
            <person name="Osoegawa K."/>
            <person name="de Jong P.J."/>
            <person name="Hrdy I."/>
            <person name="Horvathova L."/>
            <person name="Zubacova Z."/>
            <person name="Dolezal P."/>
            <person name="Malik S.B."/>
            <person name="Logsdon J.M. Jr."/>
            <person name="Henze K."/>
            <person name="Gupta A."/>
            <person name="Wang C.C."/>
            <person name="Dunne R.L."/>
            <person name="Upcroft J.A."/>
            <person name="Upcroft P."/>
            <person name="White O."/>
            <person name="Salzberg S.L."/>
            <person name="Tang P."/>
            <person name="Chiu C.-H."/>
            <person name="Lee Y.-S."/>
            <person name="Embley T.M."/>
            <person name="Coombs G.H."/>
            <person name="Mottram J.C."/>
            <person name="Tachezy J."/>
            <person name="Fraser-Liggett C.M."/>
            <person name="Johnson P.J."/>
        </authorList>
    </citation>
    <scope>NUCLEOTIDE SEQUENCE [LARGE SCALE GENOMIC DNA]</scope>
    <source>
        <strain evidence="3">G3</strain>
    </source>
</reference>